<reference evidence="7" key="1">
    <citation type="submission" date="2018-09" db="EMBL/GenBank/DDBJ databases">
        <title>Genome sequencing and analysis.</title>
        <authorList>
            <person name="Huang Y.-T."/>
        </authorList>
    </citation>
    <scope>NUCLEOTIDE SEQUENCE</scope>
    <source>
        <strain evidence="7">HIDE</strain>
    </source>
</reference>
<evidence type="ECO:0000256" key="5">
    <source>
        <dbReference type="SAM" id="Phobius"/>
    </source>
</evidence>
<dbReference type="Gene3D" id="3.30.750.24">
    <property type="entry name" value="STAS domain"/>
    <property type="match status" value="1"/>
</dbReference>
<feature type="transmembrane region" description="Helical" evidence="5">
    <location>
        <begin position="131"/>
        <end position="153"/>
    </location>
</feature>
<evidence type="ECO:0000313" key="7">
    <source>
        <dbReference type="EMBL" id="QQO84398.1"/>
    </source>
</evidence>
<dbReference type="EMBL" id="CP032664">
    <property type="protein sequence ID" value="QQO84398.1"/>
    <property type="molecule type" value="Genomic_DNA"/>
</dbReference>
<dbReference type="NCBIfam" id="TIGR00815">
    <property type="entry name" value="sulP"/>
    <property type="match status" value="1"/>
</dbReference>
<accession>A0A7T8IQK6</accession>
<dbReference type="InterPro" id="IPR018045">
    <property type="entry name" value="S04_transporter_CS"/>
</dbReference>
<protein>
    <submittedName>
        <fullName evidence="7">C4-dicarboxylic acid transporter DauA</fullName>
    </submittedName>
</protein>
<feature type="transmembrane region" description="Helical" evidence="5">
    <location>
        <begin position="241"/>
        <end position="259"/>
    </location>
</feature>
<evidence type="ECO:0000256" key="1">
    <source>
        <dbReference type="ARBA" id="ARBA00004141"/>
    </source>
</evidence>
<feature type="transmembrane region" description="Helical" evidence="5">
    <location>
        <begin position="91"/>
        <end position="111"/>
    </location>
</feature>
<dbReference type="PROSITE" id="PS50801">
    <property type="entry name" value="STAS"/>
    <property type="match status" value="1"/>
</dbReference>
<dbReference type="Pfam" id="PF00916">
    <property type="entry name" value="Sulfate_transp"/>
    <property type="match status" value="1"/>
</dbReference>
<comment type="subcellular location">
    <subcellularLocation>
        <location evidence="1">Membrane</location>
        <topology evidence="1">Multi-pass membrane protein</topology>
    </subcellularLocation>
</comment>
<feature type="transmembrane region" description="Helical" evidence="5">
    <location>
        <begin position="165"/>
        <end position="183"/>
    </location>
</feature>
<keyword evidence="3 5" id="KW-1133">Transmembrane helix</keyword>
<feature type="transmembrane region" description="Helical" evidence="5">
    <location>
        <begin position="311"/>
        <end position="334"/>
    </location>
</feature>
<feature type="transmembrane region" description="Helical" evidence="5">
    <location>
        <begin position="442"/>
        <end position="472"/>
    </location>
</feature>
<dbReference type="InterPro" id="IPR011547">
    <property type="entry name" value="SLC26A/SulP_dom"/>
</dbReference>
<dbReference type="PANTHER" id="PTHR11814">
    <property type="entry name" value="SULFATE TRANSPORTER"/>
    <property type="match status" value="1"/>
</dbReference>
<evidence type="ECO:0000259" key="6">
    <source>
        <dbReference type="PROSITE" id="PS50801"/>
    </source>
</evidence>
<dbReference type="Pfam" id="PF01740">
    <property type="entry name" value="STAS"/>
    <property type="match status" value="1"/>
</dbReference>
<dbReference type="PROSITE" id="PS01130">
    <property type="entry name" value="SLC26A"/>
    <property type="match status" value="1"/>
</dbReference>
<feature type="domain" description="STAS" evidence="6">
    <location>
        <begin position="490"/>
        <end position="601"/>
    </location>
</feature>
<dbReference type="NCBIfam" id="NF008660">
    <property type="entry name" value="PRK11660.1"/>
    <property type="match status" value="1"/>
</dbReference>
<evidence type="ECO:0000256" key="3">
    <source>
        <dbReference type="ARBA" id="ARBA00022989"/>
    </source>
</evidence>
<gene>
    <name evidence="7" type="primary">dauA</name>
    <name evidence="7" type="ORF">D7032_14785</name>
</gene>
<name>A0A7T8IQK6_9GAMM</name>
<evidence type="ECO:0000256" key="4">
    <source>
        <dbReference type="ARBA" id="ARBA00023136"/>
    </source>
</evidence>
<dbReference type="InterPro" id="IPR002645">
    <property type="entry name" value="STAS_dom"/>
</dbReference>
<keyword evidence="4 5" id="KW-0472">Membrane</keyword>
<organism evidence="7">
    <name type="scientific">Shewanella algae</name>
    <dbReference type="NCBI Taxonomy" id="38313"/>
    <lineage>
        <taxon>Bacteria</taxon>
        <taxon>Pseudomonadati</taxon>
        <taxon>Pseudomonadota</taxon>
        <taxon>Gammaproteobacteria</taxon>
        <taxon>Alteromonadales</taxon>
        <taxon>Shewanellaceae</taxon>
        <taxon>Shewanella</taxon>
    </lineage>
</organism>
<dbReference type="InterPro" id="IPR001902">
    <property type="entry name" value="SLC26A/SulP_fam"/>
</dbReference>
<dbReference type="AlphaFoldDB" id="A0A7T8IQK6"/>
<dbReference type="CDD" id="cd07042">
    <property type="entry name" value="STAS_SulP_like_sulfate_transporter"/>
    <property type="match status" value="1"/>
</dbReference>
<keyword evidence="2 5" id="KW-0812">Transmembrane</keyword>
<dbReference type="InterPro" id="IPR036513">
    <property type="entry name" value="STAS_dom_sf"/>
</dbReference>
<feature type="transmembrane region" description="Helical" evidence="5">
    <location>
        <begin position="203"/>
        <end position="229"/>
    </location>
</feature>
<feature type="transmembrane region" description="Helical" evidence="5">
    <location>
        <begin position="392"/>
        <end position="422"/>
    </location>
</feature>
<sequence>MPLQKPKIAALFSRSQAGSIFWSPVDVPHISNFRTQLFSLRLGHALREVIAKEGYSGKHFGQDLMAGVTVGIIAIPLAMALAIASGVAPQYGLYTAIIAGFIIAITGGSRYSISGPTAAFVVLLYPIAQEFGLAGLLMAGMMSGVILIAMALLRLGRLIQYIPQSVTLGFTAGIGVVIAVLQLKDFFGLPIDSMPEQFGEKLQVLALALPQTDFPSLVVALVTLVVMLLWPKLKLPVPAHLPAIIVGSLLALLLGSLGLEVETIGSRFHYLLPDGSQGNGIPPFLPSFEWPWLQPGPDGEPLGLSWQMVKALAPAAFAIAMLGAIESLLCAVVLDGMTGKRHSANSELLGQGIGNIVAPFFGGITATAAIARSAANVKAGAFSPVSAIIHSLVVLLGLVALASLLSFLPMAAMAALLLVVAWNMSEAPKAWQLLKTAPRSDIWVFLSCFFLTVVFDMVIAISFGIMLAALLFMKEIAEMTRLYDISNNKRYIDRPLPDDWVVLKINGPLFFAAAERIFAEIAQMTQDKQVIVLYMDGVSILDAGGMAALNKLIRKCQSNNTRLLVADLQFQPIRTLAKAKVQPIEGVLKFYPTLRELIEEQVPQITVDSTAPDSSATAKEKPAQ</sequence>
<proteinExistence type="predicted"/>
<evidence type="ECO:0000256" key="2">
    <source>
        <dbReference type="ARBA" id="ARBA00022692"/>
    </source>
</evidence>
<feature type="transmembrane region" description="Helical" evidence="5">
    <location>
        <begin position="64"/>
        <end position="84"/>
    </location>
</feature>
<dbReference type="GO" id="GO:0016020">
    <property type="term" value="C:membrane"/>
    <property type="evidence" value="ECO:0007669"/>
    <property type="project" value="UniProtKB-SubCell"/>
</dbReference>
<dbReference type="GO" id="GO:0008271">
    <property type="term" value="F:secondary active sulfate transmembrane transporter activity"/>
    <property type="evidence" value="ECO:0007669"/>
    <property type="project" value="InterPro"/>
</dbReference>
<dbReference type="SUPFAM" id="SSF52091">
    <property type="entry name" value="SpoIIaa-like"/>
    <property type="match status" value="1"/>
</dbReference>